<keyword evidence="8" id="KW-0406">Ion transport</keyword>
<accession>A0A7R9ID68</accession>
<keyword evidence="3" id="KW-0813">Transport</keyword>
<feature type="transmembrane region" description="Helical" evidence="12">
    <location>
        <begin position="630"/>
        <end position="656"/>
    </location>
</feature>
<evidence type="ECO:0000256" key="6">
    <source>
        <dbReference type="ARBA" id="ARBA00022781"/>
    </source>
</evidence>
<proteinExistence type="inferred from homology"/>
<dbReference type="EMBL" id="OE000752">
    <property type="protein sequence ID" value="CAD7454935.1"/>
    <property type="molecule type" value="Genomic_DNA"/>
</dbReference>
<evidence type="ECO:0000256" key="7">
    <source>
        <dbReference type="ARBA" id="ARBA00022989"/>
    </source>
</evidence>
<keyword evidence="7 12" id="KW-1133">Transmembrane helix</keyword>
<evidence type="ECO:0000256" key="3">
    <source>
        <dbReference type="ARBA" id="ARBA00022448"/>
    </source>
</evidence>
<dbReference type="Pfam" id="PF03189">
    <property type="entry name" value="Otopetrin"/>
    <property type="match status" value="2"/>
</dbReference>
<keyword evidence="10" id="KW-0407">Ion channel</keyword>
<comment type="subcellular location">
    <subcellularLocation>
        <location evidence="1">Cell membrane</location>
        <topology evidence="1">Multi-pass membrane protein</topology>
    </subcellularLocation>
</comment>
<dbReference type="GO" id="GO:0005886">
    <property type="term" value="C:plasma membrane"/>
    <property type="evidence" value="ECO:0007669"/>
    <property type="project" value="UniProtKB-SubCell"/>
</dbReference>
<evidence type="ECO:0000256" key="10">
    <source>
        <dbReference type="ARBA" id="ARBA00023303"/>
    </source>
</evidence>
<gene>
    <name evidence="13" type="ORF">TTEB3V08_LOCUS3025</name>
</gene>
<reference evidence="13" key="1">
    <citation type="submission" date="2020-11" db="EMBL/GenBank/DDBJ databases">
        <authorList>
            <person name="Tran Van P."/>
        </authorList>
    </citation>
    <scope>NUCLEOTIDE SEQUENCE</scope>
</reference>
<protein>
    <submittedName>
        <fullName evidence="13">Uncharacterized protein</fullName>
    </submittedName>
</protein>
<feature type="transmembrane region" description="Helical" evidence="12">
    <location>
        <begin position="186"/>
        <end position="207"/>
    </location>
</feature>
<comment type="similarity">
    <text evidence="2">Belongs to the otopetrin family.</text>
</comment>
<evidence type="ECO:0000256" key="5">
    <source>
        <dbReference type="ARBA" id="ARBA00022692"/>
    </source>
</evidence>
<evidence type="ECO:0000256" key="9">
    <source>
        <dbReference type="ARBA" id="ARBA00023136"/>
    </source>
</evidence>
<name>A0A7R9ID68_9NEOP</name>
<feature type="transmembrane region" description="Helical" evidence="12">
    <location>
        <begin position="668"/>
        <end position="688"/>
    </location>
</feature>
<evidence type="ECO:0000256" key="8">
    <source>
        <dbReference type="ARBA" id="ARBA00023065"/>
    </source>
</evidence>
<feature type="transmembrane region" description="Helical" evidence="12">
    <location>
        <begin position="557"/>
        <end position="576"/>
    </location>
</feature>
<feature type="transmembrane region" description="Helical" evidence="12">
    <location>
        <begin position="347"/>
        <end position="366"/>
    </location>
</feature>
<evidence type="ECO:0000256" key="11">
    <source>
        <dbReference type="SAM" id="MobiDB-lite"/>
    </source>
</evidence>
<feature type="region of interest" description="Disordered" evidence="11">
    <location>
        <begin position="1"/>
        <end position="43"/>
    </location>
</feature>
<sequence>MSATSSFDRELKKKNASSSPREHYLHMRKHWAPEGGSGKTTRDKGTFLSVFTSRQYVASYYGGREGEKRGMASQKIKESFHPNKNRWIMKTVDGASYRTGLAEKSYVWKLYNEQPERDSLNDPNSCPEPLPTPDPSPASAAATGARSKDPRYSGKLGTGRTLLGILTSGRSSSTDMLEHTEPFVHLWILLSSLYGRLLVILMVAFCITEVMDNSVKLLSLQPSKYTPDPSLTEVSLRSLIQVESINTGVRWCQCSVEKKSTSECAVVKGIFLMYLYVGSIAVIICIYIWVLIDSCASLHAHSEITSPAMNTAAVGDGDPELGGLSFARFGSLKRAHISRARTSATSFYLRVGALAFGLGTLVFNGLEMAMHSMMEGACLNDVVFVHPVLHGLFTFLQMHFLFVNSQSTPILGARVASNIPTPLQLRGFPRSMLTRHQRDLTFSRNVTSAHIYQPLSDSHISQVVSLHECLNTNSLGQLWTSSMPFLYPFIIQFSLIAAAVTFIMGQNVGLGRIYMNKHKKLNNNNINCGGSSKGCSMTERMLEDNWSVDCGGASKGLFLGLLCLVAGIVVIIIFLVVKEDLDFPVDTIFWLTSGALAAILSLSCIMTVVGLVQIRRLSYSGKEPSTLDSLLATVTATGVQLYSVFGIVVGASGLAVADVEGSHAKNTMLLSVSFLQLIQACGQSTLISEGMRRASLTRYQMIVRPGRQIITFLLCSNAVLWAYDTFVTQSWMSQELQLRFFGVLAWGLVSRIGLPLLVFYRFHSCVLLLEVWKRSYRTPLLDPGN</sequence>
<feature type="transmembrane region" description="Helical" evidence="12">
    <location>
        <begin position="588"/>
        <end position="609"/>
    </location>
</feature>
<keyword evidence="6" id="KW-0375">Hydrogen ion transport</keyword>
<dbReference type="GO" id="GO:0015252">
    <property type="term" value="F:proton channel activity"/>
    <property type="evidence" value="ECO:0007669"/>
    <property type="project" value="InterPro"/>
</dbReference>
<dbReference type="InterPro" id="IPR004878">
    <property type="entry name" value="Otopetrin"/>
</dbReference>
<feature type="transmembrane region" description="Helical" evidence="12">
    <location>
        <begin position="269"/>
        <end position="292"/>
    </location>
</feature>
<feature type="transmembrane region" description="Helical" evidence="12">
    <location>
        <begin position="709"/>
        <end position="732"/>
    </location>
</feature>
<evidence type="ECO:0000313" key="13">
    <source>
        <dbReference type="EMBL" id="CAD7454935.1"/>
    </source>
</evidence>
<keyword evidence="5 12" id="KW-0812">Transmembrane</keyword>
<feature type="transmembrane region" description="Helical" evidence="12">
    <location>
        <begin position="378"/>
        <end position="402"/>
    </location>
</feature>
<evidence type="ECO:0000256" key="12">
    <source>
        <dbReference type="SAM" id="Phobius"/>
    </source>
</evidence>
<evidence type="ECO:0000256" key="2">
    <source>
        <dbReference type="ARBA" id="ARBA00006513"/>
    </source>
</evidence>
<feature type="compositionally biased region" description="Pro residues" evidence="11">
    <location>
        <begin position="126"/>
        <end position="136"/>
    </location>
</feature>
<dbReference type="PANTHER" id="PTHR21522:SF32">
    <property type="entry name" value="OTOPETRIN-2"/>
    <property type="match status" value="1"/>
</dbReference>
<keyword evidence="4" id="KW-1003">Cell membrane</keyword>
<dbReference type="AlphaFoldDB" id="A0A7R9ID68"/>
<feature type="transmembrane region" description="Helical" evidence="12">
    <location>
        <begin position="485"/>
        <end position="510"/>
    </location>
</feature>
<organism evidence="13">
    <name type="scientific">Timema tahoe</name>
    <dbReference type="NCBI Taxonomy" id="61484"/>
    <lineage>
        <taxon>Eukaryota</taxon>
        <taxon>Metazoa</taxon>
        <taxon>Ecdysozoa</taxon>
        <taxon>Arthropoda</taxon>
        <taxon>Hexapoda</taxon>
        <taxon>Insecta</taxon>
        <taxon>Pterygota</taxon>
        <taxon>Neoptera</taxon>
        <taxon>Polyneoptera</taxon>
        <taxon>Phasmatodea</taxon>
        <taxon>Timematodea</taxon>
        <taxon>Timematoidea</taxon>
        <taxon>Timematidae</taxon>
        <taxon>Timema</taxon>
    </lineage>
</organism>
<evidence type="ECO:0000256" key="4">
    <source>
        <dbReference type="ARBA" id="ARBA00022475"/>
    </source>
</evidence>
<feature type="region of interest" description="Disordered" evidence="11">
    <location>
        <begin position="117"/>
        <end position="156"/>
    </location>
</feature>
<keyword evidence="9 12" id="KW-0472">Membrane</keyword>
<dbReference type="PANTHER" id="PTHR21522">
    <property type="entry name" value="PROTON CHANNEL OTOP"/>
    <property type="match status" value="1"/>
</dbReference>
<evidence type="ECO:0000256" key="1">
    <source>
        <dbReference type="ARBA" id="ARBA00004651"/>
    </source>
</evidence>